<accession>F0US68</accession>
<sequence length="239" mass="27377">MADRLPGLGVTWRPRRCRCWLAAGQWQSQPVGGWMGGDGRLYRFVSAVACARDWPPLPRPMVGRRGAGVPQLTLAASALDLEVSYWDFSEWELEGALEKEPHHHHHYAPTAKTSGVVSPSSRPLPLIYHSFPHENIEQRRKHLVIIWGRRGRIDYLPHTSTLLLEYCFWLWGTWEPLFHSAAPSGPLPLMASAHVRERPNQRLKTTRPCWQPQKRKSGRIHRQDVLSQIANRTQSGLNR</sequence>
<name>F0US68_AJEC8</name>
<organism evidence="3">
    <name type="scientific">Ajellomyces capsulatus (strain H88)</name>
    <name type="common">Darling's disease fungus</name>
    <name type="synonym">Histoplasma capsulatum</name>
    <dbReference type="NCBI Taxonomy" id="544711"/>
    <lineage>
        <taxon>Eukaryota</taxon>
        <taxon>Fungi</taxon>
        <taxon>Dikarya</taxon>
        <taxon>Ascomycota</taxon>
        <taxon>Pezizomycotina</taxon>
        <taxon>Eurotiomycetes</taxon>
        <taxon>Eurotiomycetidae</taxon>
        <taxon>Onygenales</taxon>
        <taxon>Ajellomycetaceae</taxon>
        <taxon>Histoplasma</taxon>
    </lineage>
</organism>
<evidence type="ECO:0000313" key="3">
    <source>
        <dbReference type="Proteomes" id="UP000008142"/>
    </source>
</evidence>
<dbReference type="EMBL" id="DS990642">
    <property type="protein sequence ID" value="EGC48745.1"/>
    <property type="molecule type" value="Genomic_DNA"/>
</dbReference>
<evidence type="ECO:0000256" key="1">
    <source>
        <dbReference type="SAM" id="MobiDB-lite"/>
    </source>
</evidence>
<dbReference type="AlphaFoldDB" id="F0US68"/>
<evidence type="ECO:0000313" key="2">
    <source>
        <dbReference type="EMBL" id="EGC48745.1"/>
    </source>
</evidence>
<feature type="region of interest" description="Disordered" evidence="1">
    <location>
        <begin position="197"/>
        <end position="218"/>
    </location>
</feature>
<dbReference type="HOGENOM" id="CLU_1160827_0_0_1"/>
<protein>
    <submittedName>
        <fullName evidence="2">Predicted protein</fullName>
    </submittedName>
</protein>
<dbReference type="Proteomes" id="UP000008142">
    <property type="component" value="Unassembled WGS sequence"/>
</dbReference>
<reference evidence="3" key="1">
    <citation type="submission" date="2008-07" db="EMBL/GenBank/DDBJ databases">
        <title>Annotation of Ajellomyces capsulatus strain H88.</title>
        <authorList>
            <person name="Champion M."/>
            <person name="Cuomo C."/>
            <person name="Ma L.-J."/>
            <person name="Henn M.R."/>
            <person name="Sil A."/>
            <person name="Goldman B."/>
            <person name="Young S.K."/>
            <person name="Kodira C.D."/>
            <person name="Zeng Q."/>
            <person name="Koehrsen M."/>
            <person name="Alvarado L."/>
            <person name="Berlin A."/>
            <person name="Borenstein D."/>
            <person name="Chen Z."/>
            <person name="Engels R."/>
            <person name="Freedman E."/>
            <person name="Gellesch M."/>
            <person name="Goldberg J."/>
            <person name="Griggs A."/>
            <person name="Gujja S."/>
            <person name="Heiman D."/>
            <person name="Hepburn T."/>
            <person name="Howarth C."/>
            <person name="Jen D."/>
            <person name="Larson L."/>
            <person name="Lewis B."/>
            <person name="Mehta T."/>
            <person name="Park D."/>
            <person name="Pearson M."/>
            <person name="Roberts A."/>
            <person name="Saif S."/>
            <person name="Shea T."/>
            <person name="Shenoy N."/>
            <person name="Sisk P."/>
            <person name="Stolte C."/>
            <person name="Sykes S."/>
            <person name="Walk T."/>
            <person name="White J."/>
            <person name="Yandava C."/>
            <person name="Klein B."/>
            <person name="McEwen J.G."/>
            <person name="Puccia R."/>
            <person name="Goldman G.H."/>
            <person name="Felipe M.S."/>
            <person name="Nino-Vega G."/>
            <person name="San-Blas G."/>
            <person name="Taylor J."/>
            <person name="Mendoza L."/>
            <person name="Galagan J."/>
            <person name="Nusbaum C."/>
            <person name="Birren B."/>
        </authorList>
    </citation>
    <scope>NUCLEOTIDE SEQUENCE [LARGE SCALE GENOMIC DNA]</scope>
    <source>
        <strain evidence="3">H88</strain>
    </source>
</reference>
<gene>
    <name evidence="2" type="ORF">HCEG_07960</name>
</gene>
<proteinExistence type="predicted"/>